<dbReference type="EMBL" id="JAUSWL010000005">
    <property type="protein sequence ID" value="MDQ0544183.1"/>
    <property type="molecule type" value="Genomic_DNA"/>
</dbReference>
<gene>
    <name evidence="2" type="ORF">ABS770_24705</name>
    <name evidence="1" type="ORF">QO001_003117</name>
</gene>
<dbReference type="Pfam" id="PF16277">
    <property type="entry name" value="DUF4926"/>
    <property type="match status" value="1"/>
</dbReference>
<dbReference type="EMBL" id="JBELQD010000047">
    <property type="protein sequence ID" value="MER2291458.1"/>
    <property type="molecule type" value="Genomic_DNA"/>
</dbReference>
<dbReference type="AlphaFoldDB" id="A0AAJ1WYE2"/>
<dbReference type="Proteomes" id="UP001432995">
    <property type="component" value="Unassembled WGS sequence"/>
</dbReference>
<evidence type="ECO:0000313" key="1">
    <source>
        <dbReference type="EMBL" id="MDQ0544183.1"/>
    </source>
</evidence>
<reference evidence="2" key="2">
    <citation type="submission" date="2024-06" db="EMBL/GenBank/DDBJ databases">
        <authorList>
            <person name="Campbell A.G."/>
        </authorList>
    </citation>
    <scope>NUCLEOTIDE SEQUENCE</scope>
    <source>
        <strain evidence="2">EM17</strain>
    </source>
</reference>
<dbReference type="InterPro" id="IPR032568">
    <property type="entry name" value="DUF4926"/>
</dbReference>
<sequence>MRAPRPKSSLPPVGGLGSEPVRELDRVRILRAVSGDDDVTVPAGTTGTVVAIYADGEAFEVEFTEPVDTLATVEADTVCLVERAVV</sequence>
<dbReference type="RefSeq" id="WP_007563087.1">
    <property type="nucleotide sequence ID" value="NZ_CP033231.1"/>
</dbReference>
<comment type="caution">
    <text evidence="1">The sequence shown here is derived from an EMBL/GenBank/DDBJ whole genome shotgun (WGS) entry which is preliminary data.</text>
</comment>
<evidence type="ECO:0000313" key="2">
    <source>
        <dbReference type="EMBL" id="MER2291458.1"/>
    </source>
</evidence>
<accession>A0AAJ1WYE2</accession>
<dbReference type="GeneID" id="90835126"/>
<evidence type="ECO:0000313" key="3">
    <source>
        <dbReference type="Proteomes" id="UP001223420"/>
    </source>
</evidence>
<reference evidence="1" key="1">
    <citation type="submission" date="2023-07" db="EMBL/GenBank/DDBJ databases">
        <title>Genomic Encyclopedia of Type Strains, Phase IV (KMG-IV): sequencing the most valuable type-strain genomes for metagenomic binning, comparative biology and taxonomic classification.</title>
        <authorList>
            <person name="Goeker M."/>
        </authorList>
    </citation>
    <scope>NUCLEOTIDE SEQUENCE</scope>
    <source>
        <strain evidence="1">DSM 19569</strain>
    </source>
</reference>
<keyword evidence="4" id="KW-1185">Reference proteome</keyword>
<protein>
    <submittedName>
        <fullName evidence="2">DUF4926 domain-containing protein</fullName>
    </submittedName>
</protein>
<organism evidence="1 3">
    <name type="scientific">Methylobacterium brachiatum</name>
    <dbReference type="NCBI Taxonomy" id="269660"/>
    <lineage>
        <taxon>Bacteria</taxon>
        <taxon>Pseudomonadati</taxon>
        <taxon>Pseudomonadota</taxon>
        <taxon>Alphaproteobacteria</taxon>
        <taxon>Hyphomicrobiales</taxon>
        <taxon>Methylobacteriaceae</taxon>
        <taxon>Methylobacterium</taxon>
    </lineage>
</organism>
<proteinExistence type="predicted"/>
<name>A0AAJ1WYE2_9HYPH</name>
<dbReference type="Proteomes" id="UP001223420">
    <property type="component" value="Unassembled WGS sequence"/>
</dbReference>
<evidence type="ECO:0000313" key="4">
    <source>
        <dbReference type="Proteomes" id="UP001432995"/>
    </source>
</evidence>